<dbReference type="Proteomes" id="UP000053144">
    <property type="component" value="Chromosome 2"/>
</dbReference>
<evidence type="ECO:0000313" key="3">
    <source>
        <dbReference type="Proteomes" id="UP000053144"/>
    </source>
</evidence>
<protein>
    <submittedName>
        <fullName evidence="2">Uncharacterized protein</fullName>
    </submittedName>
</protein>
<feature type="compositionally biased region" description="Low complexity" evidence="1">
    <location>
        <begin position="261"/>
        <end position="275"/>
    </location>
</feature>
<proteinExistence type="predicted"/>
<feature type="compositionally biased region" description="Basic and acidic residues" evidence="1">
    <location>
        <begin position="279"/>
        <end position="289"/>
    </location>
</feature>
<sequence length="289" mass="31671">MASGGCDPPLPPSGKSDNEKGKKKSYVVKLLSRLNNVNVSSTQPSTPTSTFTPTSTSTGRSVPPPFQVPGFTPTPPFIPPSLEVLAFTPSLEQVVVDQWTSLSPHVGSNPTTPTNIAPSPRTVDAGPHSSSAANEFEDVSHSRPIITPVEEACTPLDPTEEERLRNQCWLEVAGGRYKGHVYGIENIIAQDDCVNSYIQQTQTSSSQQPIVEDIFNLQTRVSTHDDQLRQMTSQFQGFIGVMMQYLPPPTVTIAQQFLQSQDQPQTNVQPQQPQQVTNHPEDGNVYRDY</sequence>
<feature type="region of interest" description="Disordered" evidence="1">
    <location>
        <begin position="102"/>
        <end position="141"/>
    </location>
</feature>
<gene>
    <name evidence="2" type="ORF">LR48_Vigan02g053400</name>
</gene>
<reference evidence="3" key="1">
    <citation type="journal article" date="2015" name="Proc. Natl. Acad. Sci. U.S.A.">
        <title>Genome sequencing of adzuki bean (Vigna angularis) provides insight into high starch and low fat accumulation and domestication.</title>
        <authorList>
            <person name="Yang K."/>
            <person name="Tian Z."/>
            <person name="Chen C."/>
            <person name="Luo L."/>
            <person name="Zhao B."/>
            <person name="Wang Z."/>
            <person name="Yu L."/>
            <person name="Li Y."/>
            <person name="Sun Y."/>
            <person name="Li W."/>
            <person name="Chen Y."/>
            <person name="Li Y."/>
            <person name="Zhang Y."/>
            <person name="Ai D."/>
            <person name="Zhao J."/>
            <person name="Shang C."/>
            <person name="Ma Y."/>
            <person name="Wu B."/>
            <person name="Wang M."/>
            <person name="Gao L."/>
            <person name="Sun D."/>
            <person name="Zhang P."/>
            <person name="Guo F."/>
            <person name="Wang W."/>
            <person name="Li Y."/>
            <person name="Wang J."/>
            <person name="Varshney R.K."/>
            <person name="Wang J."/>
            <person name="Ling H.Q."/>
            <person name="Wan P."/>
        </authorList>
    </citation>
    <scope>NUCLEOTIDE SEQUENCE</scope>
    <source>
        <strain evidence="3">cv. Jingnong 6</strain>
    </source>
</reference>
<dbReference type="AlphaFoldDB" id="A0A0L9TW25"/>
<feature type="region of interest" description="Disordered" evidence="1">
    <location>
        <begin position="37"/>
        <end position="63"/>
    </location>
</feature>
<accession>A0A0L9TW25</accession>
<evidence type="ECO:0000256" key="1">
    <source>
        <dbReference type="SAM" id="MobiDB-lite"/>
    </source>
</evidence>
<dbReference type="Gramene" id="KOM34384">
    <property type="protein sequence ID" value="KOM34384"/>
    <property type="gene ID" value="LR48_Vigan02g053400"/>
</dbReference>
<feature type="region of interest" description="Disordered" evidence="1">
    <location>
        <begin position="1"/>
        <end position="25"/>
    </location>
</feature>
<organism evidence="2 3">
    <name type="scientific">Phaseolus angularis</name>
    <name type="common">Azuki bean</name>
    <name type="synonym">Vigna angularis</name>
    <dbReference type="NCBI Taxonomy" id="3914"/>
    <lineage>
        <taxon>Eukaryota</taxon>
        <taxon>Viridiplantae</taxon>
        <taxon>Streptophyta</taxon>
        <taxon>Embryophyta</taxon>
        <taxon>Tracheophyta</taxon>
        <taxon>Spermatophyta</taxon>
        <taxon>Magnoliopsida</taxon>
        <taxon>eudicotyledons</taxon>
        <taxon>Gunneridae</taxon>
        <taxon>Pentapetalae</taxon>
        <taxon>rosids</taxon>
        <taxon>fabids</taxon>
        <taxon>Fabales</taxon>
        <taxon>Fabaceae</taxon>
        <taxon>Papilionoideae</taxon>
        <taxon>50 kb inversion clade</taxon>
        <taxon>NPAAA clade</taxon>
        <taxon>indigoferoid/millettioid clade</taxon>
        <taxon>Phaseoleae</taxon>
        <taxon>Vigna</taxon>
    </lineage>
</organism>
<name>A0A0L9TW25_PHAAN</name>
<dbReference type="EMBL" id="CM003372">
    <property type="protein sequence ID" value="KOM34384.1"/>
    <property type="molecule type" value="Genomic_DNA"/>
</dbReference>
<feature type="region of interest" description="Disordered" evidence="1">
    <location>
        <begin position="261"/>
        <end position="289"/>
    </location>
</feature>
<evidence type="ECO:0000313" key="2">
    <source>
        <dbReference type="EMBL" id="KOM34384.1"/>
    </source>
</evidence>
<feature type="compositionally biased region" description="Polar residues" evidence="1">
    <location>
        <begin position="102"/>
        <end position="117"/>
    </location>
</feature>
<feature type="compositionally biased region" description="Low complexity" evidence="1">
    <location>
        <begin position="40"/>
        <end position="58"/>
    </location>
</feature>